<dbReference type="PANTHER" id="PTHR46929">
    <property type="entry name" value="EXPRESSED PROTEIN"/>
    <property type="match status" value="1"/>
</dbReference>
<evidence type="ECO:0000313" key="4">
    <source>
        <dbReference type="Proteomes" id="UP001415857"/>
    </source>
</evidence>
<gene>
    <name evidence="3" type="ORF">L1049_000107</name>
</gene>
<accession>A0AAP0N959</accession>
<protein>
    <submittedName>
        <fullName evidence="3">Uncharacterized protein</fullName>
    </submittedName>
</protein>
<evidence type="ECO:0000256" key="1">
    <source>
        <dbReference type="SAM" id="MobiDB-lite"/>
    </source>
</evidence>
<reference evidence="3 4" key="1">
    <citation type="journal article" date="2024" name="Plant J.">
        <title>Genome sequences and population genomics reveal climatic adaptation and genomic divergence between two closely related sweetgum species.</title>
        <authorList>
            <person name="Xu W.Q."/>
            <person name="Ren C.Q."/>
            <person name="Zhang X.Y."/>
            <person name="Comes H.P."/>
            <person name="Liu X.H."/>
            <person name="Li Y.G."/>
            <person name="Kettle C.J."/>
            <person name="Jalonen R."/>
            <person name="Gaisberger H."/>
            <person name="Ma Y.Z."/>
            <person name="Qiu Y.X."/>
        </authorList>
    </citation>
    <scope>NUCLEOTIDE SEQUENCE [LARGE SCALE GENOMIC DNA]</scope>
    <source>
        <strain evidence="3">Hangzhou</strain>
    </source>
</reference>
<dbReference type="AlphaFoldDB" id="A0AAP0N959"/>
<organism evidence="3 4">
    <name type="scientific">Liquidambar formosana</name>
    <name type="common">Formosan gum</name>
    <dbReference type="NCBI Taxonomy" id="63359"/>
    <lineage>
        <taxon>Eukaryota</taxon>
        <taxon>Viridiplantae</taxon>
        <taxon>Streptophyta</taxon>
        <taxon>Embryophyta</taxon>
        <taxon>Tracheophyta</taxon>
        <taxon>Spermatophyta</taxon>
        <taxon>Magnoliopsida</taxon>
        <taxon>eudicotyledons</taxon>
        <taxon>Gunneridae</taxon>
        <taxon>Pentapetalae</taxon>
        <taxon>Saxifragales</taxon>
        <taxon>Altingiaceae</taxon>
        <taxon>Liquidambar</taxon>
    </lineage>
</organism>
<sequence>MNNQKNQKRDEIVAAAIAACTAGILSMVALYLEHAEDLETNDQVTSLDEDVELDDINEGMEASSKQLRPTTSTYSKPHVKKPCSTNRIAKTMSTMAANLSKLAQVLDQSSDEVSVDELYEKVMKVEGFDSEFLVEAFEYIYSDDKKARTFLSLNGRQRKIWLLKYLHSRNG</sequence>
<keyword evidence="2" id="KW-0472">Membrane</keyword>
<dbReference type="EMBL" id="JBBPBK010000015">
    <property type="protein sequence ID" value="KAK9268358.1"/>
    <property type="molecule type" value="Genomic_DNA"/>
</dbReference>
<evidence type="ECO:0000256" key="2">
    <source>
        <dbReference type="SAM" id="Phobius"/>
    </source>
</evidence>
<keyword evidence="2" id="KW-1133">Transmembrane helix</keyword>
<name>A0AAP0N959_LIQFO</name>
<dbReference type="Proteomes" id="UP001415857">
    <property type="component" value="Unassembled WGS sequence"/>
</dbReference>
<feature type="compositionally biased region" description="Polar residues" evidence="1">
    <location>
        <begin position="63"/>
        <end position="75"/>
    </location>
</feature>
<proteinExistence type="predicted"/>
<comment type="caution">
    <text evidence="3">The sequence shown here is derived from an EMBL/GenBank/DDBJ whole genome shotgun (WGS) entry which is preliminary data.</text>
</comment>
<dbReference type="PANTHER" id="PTHR46929:SF3">
    <property type="entry name" value="MYB_SANT-LIKE DOMAIN-CONTAINING PROTEIN"/>
    <property type="match status" value="1"/>
</dbReference>
<feature type="transmembrane region" description="Helical" evidence="2">
    <location>
        <begin position="12"/>
        <end position="32"/>
    </location>
</feature>
<keyword evidence="2" id="KW-0812">Transmembrane</keyword>
<feature type="region of interest" description="Disordered" evidence="1">
    <location>
        <begin position="61"/>
        <end position="81"/>
    </location>
</feature>
<keyword evidence="4" id="KW-1185">Reference proteome</keyword>
<evidence type="ECO:0000313" key="3">
    <source>
        <dbReference type="EMBL" id="KAK9268358.1"/>
    </source>
</evidence>